<evidence type="ECO:0000313" key="2">
    <source>
        <dbReference type="Proteomes" id="UP000472262"/>
    </source>
</evidence>
<reference evidence="1" key="1">
    <citation type="submission" date="2025-08" db="UniProtKB">
        <authorList>
            <consortium name="Ensembl"/>
        </authorList>
    </citation>
    <scope>IDENTIFICATION</scope>
</reference>
<dbReference type="InParanoid" id="A0A672KIB0"/>
<reference evidence="1" key="2">
    <citation type="submission" date="2025-09" db="UniProtKB">
        <authorList>
            <consortium name="Ensembl"/>
        </authorList>
    </citation>
    <scope>IDENTIFICATION</scope>
</reference>
<accession>A0A672KIB0</accession>
<name>A0A672KIB0_SINGR</name>
<dbReference type="PANTHER" id="PTHR21472:SF21">
    <property type="entry name" value="ENDONUCLEASE DOMAIN-CONTAINING 1 PROTEIN-LIKE-RELATED"/>
    <property type="match status" value="1"/>
</dbReference>
<dbReference type="InterPro" id="IPR039015">
    <property type="entry name" value="ENDOD1"/>
</dbReference>
<protein>
    <submittedName>
        <fullName evidence="1">Si:ch211-165i18.2</fullName>
    </submittedName>
</protein>
<evidence type="ECO:0000313" key="1">
    <source>
        <dbReference type="Ensembl" id="ENSSGRP00000009341.1"/>
    </source>
</evidence>
<dbReference type="Ensembl" id="ENSSGRT00000010177.1">
    <property type="protein sequence ID" value="ENSSGRP00000009341.1"/>
    <property type="gene ID" value="ENSSGRG00000006300.1"/>
</dbReference>
<dbReference type="AlphaFoldDB" id="A0A672KIB0"/>
<dbReference type="PANTHER" id="PTHR21472">
    <property type="entry name" value="ENDONUCLEASE DOMAIN-CONTAINING 1 PROTEIN ENDOD1"/>
    <property type="match status" value="1"/>
</dbReference>
<dbReference type="Proteomes" id="UP000472262">
    <property type="component" value="Unassembled WGS sequence"/>
</dbReference>
<sequence length="320" mass="36901">MYGYHKTTAVCYKHNTDNRKSFSFGYIGKNQPAEPDIRLMSVSDLNNRLSRLYRELSILSDQSIEIFVDDCFGDNNKLVEVQGMFQKLINLQENQAIRACSITNDKPKVRKMDDELRKREVSVGPDAVECQLVPEKQKTAADGSRCSSITESDDSCQCNTGGKTKPCCSSPCFYMDRIKGYRCYSDQKLIECSPPYSLITVNGDRCLDDYPCATYDFEWDYSSPPLKYSKAKNGKYFRSNHACAKYGSKYTWCYTDEGNHDQCCTSDDCYSTVNDQTCRSNHLCGYHDKDYLWCYTDREDNWDYCCRNCRHCHNHTRVSA</sequence>
<organism evidence="1 2">
    <name type="scientific">Sinocyclocheilus grahami</name>
    <name type="common">Dianchi golden-line fish</name>
    <name type="synonym">Barbus grahami</name>
    <dbReference type="NCBI Taxonomy" id="75366"/>
    <lineage>
        <taxon>Eukaryota</taxon>
        <taxon>Metazoa</taxon>
        <taxon>Chordata</taxon>
        <taxon>Craniata</taxon>
        <taxon>Vertebrata</taxon>
        <taxon>Euteleostomi</taxon>
        <taxon>Actinopterygii</taxon>
        <taxon>Neopterygii</taxon>
        <taxon>Teleostei</taxon>
        <taxon>Ostariophysi</taxon>
        <taxon>Cypriniformes</taxon>
        <taxon>Cyprinidae</taxon>
        <taxon>Cyprininae</taxon>
        <taxon>Sinocyclocheilus</taxon>
    </lineage>
</organism>
<dbReference type="OMA" id="RACSITN"/>
<proteinExistence type="predicted"/>
<keyword evidence="2" id="KW-1185">Reference proteome</keyword>